<evidence type="ECO:0000256" key="4">
    <source>
        <dbReference type="SAM" id="MobiDB-lite"/>
    </source>
</evidence>
<reference evidence="5 6" key="1">
    <citation type="journal article" date="2004" name="Nature">
        <title>Genome evolution in yeasts.</title>
        <authorList>
            <consortium name="Genolevures"/>
            <person name="Dujon B."/>
            <person name="Sherman D."/>
            <person name="Fischer G."/>
            <person name="Durrens P."/>
            <person name="Casaregola S."/>
            <person name="Lafontaine I."/>
            <person name="de Montigny J."/>
            <person name="Marck C."/>
            <person name="Neuveglise C."/>
            <person name="Talla E."/>
            <person name="Goffard N."/>
            <person name="Frangeul L."/>
            <person name="Aigle M."/>
            <person name="Anthouard V."/>
            <person name="Babour A."/>
            <person name="Barbe V."/>
            <person name="Barnay S."/>
            <person name="Blanchin S."/>
            <person name="Beckerich J.M."/>
            <person name="Beyne E."/>
            <person name="Bleykasten C."/>
            <person name="Boisrame A."/>
            <person name="Boyer J."/>
            <person name="Cattolico L."/>
            <person name="Confanioleri F."/>
            <person name="de Daruvar A."/>
            <person name="Despons L."/>
            <person name="Fabre E."/>
            <person name="Fairhead C."/>
            <person name="Ferry-Dumazet H."/>
            <person name="Groppi A."/>
            <person name="Hantraye F."/>
            <person name="Hennequin C."/>
            <person name="Jauniaux N."/>
            <person name="Joyet P."/>
            <person name="Kachouri R."/>
            <person name="Kerrest A."/>
            <person name="Koszul R."/>
            <person name="Lemaire M."/>
            <person name="Lesur I."/>
            <person name="Ma L."/>
            <person name="Muller H."/>
            <person name="Nicaud J.M."/>
            <person name="Nikolski M."/>
            <person name="Oztas S."/>
            <person name="Ozier-Kalogeropoulos O."/>
            <person name="Pellenz S."/>
            <person name="Potier S."/>
            <person name="Richard G.F."/>
            <person name="Straub M.L."/>
            <person name="Suleau A."/>
            <person name="Swennene D."/>
            <person name="Tekaia F."/>
            <person name="Wesolowski-Louvel M."/>
            <person name="Westhof E."/>
            <person name="Wirth B."/>
            <person name="Zeniou-Meyer M."/>
            <person name="Zivanovic I."/>
            <person name="Bolotin-Fukuhara M."/>
            <person name="Thierry A."/>
            <person name="Bouchier C."/>
            <person name="Caudron B."/>
            <person name="Scarpelli C."/>
            <person name="Gaillardin C."/>
            <person name="Weissenbach J."/>
            <person name="Wincker P."/>
            <person name="Souciet J.L."/>
        </authorList>
    </citation>
    <scope>NUCLEOTIDE SEQUENCE [LARGE SCALE GENOMIC DNA]</scope>
    <source>
        <strain evidence="6">ATCC 36239 / CBS 767 / BCRC 21394 / JCM 1990 / NBRC 0083 / IGC 2968</strain>
    </source>
</reference>
<evidence type="ECO:0000313" key="5">
    <source>
        <dbReference type="EMBL" id="CAG86773.2"/>
    </source>
</evidence>
<dbReference type="EMBL" id="CR382136">
    <property type="protein sequence ID" value="CAG86773.2"/>
    <property type="molecule type" value="Genomic_DNA"/>
</dbReference>
<feature type="compositionally biased region" description="Basic and acidic residues" evidence="4">
    <location>
        <begin position="17"/>
        <end position="31"/>
    </location>
</feature>
<dbReference type="GO" id="GO:0051015">
    <property type="term" value="F:actin filament binding"/>
    <property type="evidence" value="ECO:0007669"/>
    <property type="project" value="TreeGrafter"/>
</dbReference>
<dbReference type="RefSeq" id="XP_458634.2">
    <property type="nucleotide sequence ID" value="XM_458634.1"/>
</dbReference>
<dbReference type="InterPro" id="IPR010414">
    <property type="entry name" value="FRG1"/>
</dbReference>
<dbReference type="InterPro" id="IPR008999">
    <property type="entry name" value="Actin-crosslinking"/>
</dbReference>
<dbReference type="eggNOG" id="ENOG502RQGX">
    <property type="taxonomic scope" value="Eukaryota"/>
</dbReference>
<dbReference type="AlphaFoldDB" id="Q6BT36"/>
<dbReference type="Proteomes" id="UP000000599">
    <property type="component" value="Chromosome D"/>
</dbReference>
<comment type="subcellular location">
    <subcellularLocation>
        <location evidence="1">Nucleus</location>
        <location evidence="1">Nucleolus</location>
    </subcellularLocation>
</comment>
<protein>
    <submittedName>
        <fullName evidence="5">DEHA2D03850p</fullName>
    </submittedName>
</protein>
<organism evidence="5 6">
    <name type="scientific">Debaryomyces hansenii (strain ATCC 36239 / CBS 767 / BCRC 21394 / JCM 1990 / NBRC 0083 / IGC 2968)</name>
    <name type="common">Yeast</name>
    <name type="synonym">Torulaspora hansenii</name>
    <dbReference type="NCBI Taxonomy" id="284592"/>
    <lineage>
        <taxon>Eukaryota</taxon>
        <taxon>Fungi</taxon>
        <taxon>Dikarya</taxon>
        <taxon>Ascomycota</taxon>
        <taxon>Saccharomycotina</taxon>
        <taxon>Pichiomycetes</taxon>
        <taxon>Debaryomycetaceae</taxon>
        <taxon>Debaryomyces</taxon>
    </lineage>
</organism>
<comment type="similarity">
    <text evidence="2">Belongs to the FRG1 family.</text>
</comment>
<gene>
    <name evidence="5" type="ordered locus">DEHA2D03850g</name>
</gene>
<dbReference type="GO" id="GO:0071013">
    <property type="term" value="C:catalytic step 2 spliceosome"/>
    <property type="evidence" value="ECO:0007669"/>
    <property type="project" value="TreeGrafter"/>
</dbReference>
<name>Q6BT36_DEBHA</name>
<sequence>MGKLTFKGDKPKKRKRTENEDRQEPVKKARGENINLDGWSTASCVEDLKGPCIVLGDSNRDRNDEKEEKAATGEQHVVLQVGEDTIATGKDLEVVADTVNFFGGNDYPGIHKCEPNKVNQVLTLVPISEFEKSRLDTSKTNKFALKTHHNRYLSSTSALVHAIGDNEIFTFKKVDIANDTLGCDEPWWEILNNDTQLVLEPSESSYRVKFVETGKISEIDGIIDRFVIRVQSKNTLKGSRILLNDTEVENTPNLNKIVRQLYKETNGKIEINGELVKRLKDAISTGDINEQVIQEKSKYLSKW</sequence>
<dbReference type="InParanoid" id="Q6BT36"/>
<keyword evidence="6" id="KW-1185">Reference proteome</keyword>
<dbReference type="PANTHER" id="PTHR12928">
    <property type="entry name" value="FRG1 PROTEIN"/>
    <property type="match status" value="1"/>
</dbReference>
<dbReference type="GO" id="GO:0005730">
    <property type="term" value="C:nucleolus"/>
    <property type="evidence" value="ECO:0007669"/>
    <property type="project" value="UniProtKB-SubCell"/>
</dbReference>
<dbReference type="HOGENOM" id="CLU_918357_0_0_1"/>
<feature type="region of interest" description="Disordered" evidence="4">
    <location>
        <begin position="1"/>
        <end position="34"/>
    </location>
</feature>
<dbReference type="OrthoDB" id="5539371at2759"/>
<accession>Q6BT36</accession>
<dbReference type="STRING" id="284592.Q6BT36"/>
<keyword evidence="3" id="KW-0539">Nucleus</keyword>
<proteinExistence type="inferred from homology"/>
<evidence type="ECO:0000313" key="6">
    <source>
        <dbReference type="Proteomes" id="UP000000599"/>
    </source>
</evidence>
<dbReference type="PANTHER" id="PTHR12928:SF0">
    <property type="entry name" value="FSHD REGION GENE 1"/>
    <property type="match status" value="1"/>
</dbReference>
<dbReference type="GeneID" id="2900998"/>
<dbReference type="VEuPathDB" id="FungiDB:DEHA2D03850g"/>
<evidence type="ECO:0000256" key="1">
    <source>
        <dbReference type="ARBA" id="ARBA00004604"/>
    </source>
</evidence>
<dbReference type="SUPFAM" id="SSF50405">
    <property type="entry name" value="Actin-crosslinking proteins"/>
    <property type="match status" value="1"/>
</dbReference>
<evidence type="ECO:0000256" key="3">
    <source>
        <dbReference type="ARBA" id="ARBA00023242"/>
    </source>
</evidence>
<dbReference type="OMA" id="DEPWWEI"/>
<evidence type="ECO:0000256" key="2">
    <source>
        <dbReference type="ARBA" id="ARBA00010878"/>
    </source>
</evidence>
<dbReference type="KEGG" id="dha:DEHA2D03850g"/>